<feature type="compositionally biased region" description="Basic and acidic residues" evidence="1">
    <location>
        <begin position="349"/>
        <end position="368"/>
    </location>
</feature>
<accession>A0A6D2KNR5</accession>
<feature type="compositionally biased region" description="Basic and acidic residues" evidence="1">
    <location>
        <begin position="429"/>
        <end position="441"/>
    </location>
</feature>
<dbReference type="InterPro" id="IPR040256">
    <property type="entry name" value="At4g02000-like"/>
</dbReference>
<dbReference type="PANTHER" id="PTHR31286">
    <property type="entry name" value="GLYCINE-RICH CELL WALL STRUCTURAL PROTEIN 1.8-LIKE"/>
    <property type="match status" value="1"/>
</dbReference>
<organism evidence="3 4">
    <name type="scientific">Microthlaspi erraticum</name>
    <dbReference type="NCBI Taxonomy" id="1685480"/>
    <lineage>
        <taxon>Eukaryota</taxon>
        <taxon>Viridiplantae</taxon>
        <taxon>Streptophyta</taxon>
        <taxon>Embryophyta</taxon>
        <taxon>Tracheophyta</taxon>
        <taxon>Spermatophyta</taxon>
        <taxon>Magnoliopsida</taxon>
        <taxon>eudicotyledons</taxon>
        <taxon>Gunneridae</taxon>
        <taxon>Pentapetalae</taxon>
        <taxon>rosids</taxon>
        <taxon>malvids</taxon>
        <taxon>Brassicales</taxon>
        <taxon>Brassicaceae</taxon>
        <taxon>Coluteocarpeae</taxon>
        <taxon>Microthlaspi</taxon>
    </lineage>
</organism>
<sequence>MSSDGARVLGDTDATIVDIPGKGQPPGDPPDGAPSWASMVTGTSAGGRPNPESLLTDEFVVERLSVEFPNGAEGEAVVTIGQEVLEVMNGLWKQCMIVKVLGRTVPIAVLSKKLKEMWRPKGVMKVLDLPRGFFMVRFGEEEEYLAALTGGPWKAFGSYLLVRAWSSDFDPLKDEIVTAPVWVRLSHLPVNFYHRAILMGIAKGLGKPLRVDPTTLNVERARFARICVEVNLRQPLKGSVMINGERYYVSYAGLTNICSRCGIYGHALHTCPRRAPPYAVETEAASVTMGVVSRGEAEDGFVMTRKPRQAAEMSQRPVIEEDTAEIEAGGGNGTNGGDKENSVSLGGERNGKEIAPSKEGKWGKDLRGSNHNFQKGVGERNVSPSNGGAGKSGGLNGQRRKSKNNQPTRGVTFGPVETNMDMQSRGKRSRTEREVPERSESRFTPTNAEDGAEGMVVLVESGSQIQRSLEVDAAANSLLCPPVVEESQGDGGMDLARD</sequence>
<evidence type="ECO:0000313" key="4">
    <source>
        <dbReference type="Proteomes" id="UP000467841"/>
    </source>
</evidence>
<feature type="domain" description="DUF4283" evidence="2">
    <location>
        <begin position="89"/>
        <end position="171"/>
    </location>
</feature>
<dbReference type="InterPro" id="IPR025558">
    <property type="entry name" value="DUF4283"/>
</dbReference>
<reference evidence="3" key="1">
    <citation type="submission" date="2020-01" db="EMBL/GenBank/DDBJ databases">
        <authorList>
            <person name="Mishra B."/>
        </authorList>
    </citation>
    <scope>NUCLEOTIDE SEQUENCE [LARGE SCALE GENOMIC DNA]</scope>
</reference>
<evidence type="ECO:0000313" key="3">
    <source>
        <dbReference type="EMBL" id="CAA7053602.1"/>
    </source>
</evidence>
<protein>
    <recommendedName>
        <fullName evidence="2">DUF4283 domain-containing protein</fullName>
    </recommendedName>
</protein>
<dbReference type="Pfam" id="PF14111">
    <property type="entry name" value="DUF4283"/>
    <property type="match status" value="1"/>
</dbReference>
<comment type="caution">
    <text evidence="3">The sequence shown here is derived from an EMBL/GenBank/DDBJ whole genome shotgun (WGS) entry which is preliminary data.</text>
</comment>
<feature type="region of interest" description="Disordered" evidence="1">
    <location>
        <begin position="326"/>
        <end position="453"/>
    </location>
</feature>
<dbReference type="AlphaFoldDB" id="A0A6D2KNR5"/>
<keyword evidence="4" id="KW-1185">Reference proteome</keyword>
<feature type="compositionally biased region" description="Gly residues" evidence="1">
    <location>
        <begin position="387"/>
        <end position="396"/>
    </location>
</feature>
<gene>
    <name evidence="3" type="ORF">MERR_LOCUS40838</name>
</gene>
<dbReference type="OrthoDB" id="1937106at2759"/>
<dbReference type="PANTHER" id="PTHR31286:SF99">
    <property type="entry name" value="DUF4283 DOMAIN-CONTAINING PROTEIN"/>
    <property type="match status" value="1"/>
</dbReference>
<evidence type="ECO:0000256" key="1">
    <source>
        <dbReference type="SAM" id="MobiDB-lite"/>
    </source>
</evidence>
<proteinExistence type="predicted"/>
<evidence type="ECO:0000259" key="2">
    <source>
        <dbReference type="Pfam" id="PF14111"/>
    </source>
</evidence>
<dbReference type="Proteomes" id="UP000467841">
    <property type="component" value="Unassembled WGS sequence"/>
</dbReference>
<name>A0A6D2KNR5_9BRAS</name>
<dbReference type="EMBL" id="CACVBM020001540">
    <property type="protein sequence ID" value="CAA7053602.1"/>
    <property type="molecule type" value="Genomic_DNA"/>
</dbReference>
<feature type="region of interest" description="Disordered" evidence="1">
    <location>
        <begin position="1"/>
        <end position="52"/>
    </location>
</feature>